<feature type="transmembrane region" description="Helical" evidence="1">
    <location>
        <begin position="61"/>
        <end position="80"/>
    </location>
</feature>
<evidence type="ECO:0000313" key="3">
    <source>
        <dbReference type="Proteomes" id="UP000199409"/>
    </source>
</evidence>
<keyword evidence="1" id="KW-1133">Transmembrane helix</keyword>
<dbReference type="AlphaFoldDB" id="A0A1H4B016"/>
<dbReference type="RefSeq" id="WP_092347760.1">
    <property type="nucleotide sequence ID" value="NZ_FNQN01000005.1"/>
</dbReference>
<evidence type="ECO:0000313" key="2">
    <source>
        <dbReference type="EMBL" id="SEA41394.1"/>
    </source>
</evidence>
<keyword evidence="1" id="KW-0472">Membrane</keyword>
<organism evidence="2 3">
    <name type="scientific">Desulfuromusa kysingii</name>
    <dbReference type="NCBI Taxonomy" id="37625"/>
    <lineage>
        <taxon>Bacteria</taxon>
        <taxon>Pseudomonadati</taxon>
        <taxon>Thermodesulfobacteriota</taxon>
        <taxon>Desulfuromonadia</taxon>
        <taxon>Desulfuromonadales</taxon>
        <taxon>Geopsychrobacteraceae</taxon>
        <taxon>Desulfuromusa</taxon>
    </lineage>
</organism>
<feature type="transmembrane region" description="Helical" evidence="1">
    <location>
        <begin position="30"/>
        <end position="55"/>
    </location>
</feature>
<name>A0A1H4B016_9BACT</name>
<keyword evidence="1" id="KW-0812">Transmembrane</keyword>
<protein>
    <submittedName>
        <fullName evidence="2">Uncharacterized protein</fullName>
    </submittedName>
</protein>
<dbReference type="STRING" id="37625.SAMN05660420_02059"/>
<proteinExistence type="predicted"/>
<sequence length="97" mass="10665">MLMFIFGAIAATLVIKLWDYKKKNSITLSWIEYLTGSIWVFWTITGIAFIVINLGEGETRAASLGSLIFGAVALFGFIGLRKLYRKGKCLTKAPAAS</sequence>
<dbReference type="Proteomes" id="UP000199409">
    <property type="component" value="Unassembled WGS sequence"/>
</dbReference>
<accession>A0A1H4B016</accession>
<dbReference type="OrthoDB" id="9941531at2"/>
<reference evidence="2 3" key="1">
    <citation type="submission" date="2016-10" db="EMBL/GenBank/DDBJ databases">
        <authorList>
            <person name="de Groot N.N."/>
        </authorList>
    </citation>
    <scope>NUCLEOTIDE SEQUENCE [LARGE SCALE GENOMIC DNA]</scope>
    <source>
        <strain evidence="2 3">DSM 7343</strain>
    </source>
</reference>
<keyword evidence="3" id="KW-1185">Reference proteome</keyword>
<dbReference type="EMBL" id="FNQN01000005">
    <property type="protein sequence ID" value="SEA41394.1"/>
    <property type="molecule type" value="Genomic_DNA"/>
</dbReference>
<gene>
    <name evidence="2" type="ORF">SAMN05660420_02059</name>
</gene>
<evidence type="ECO:0000256" key="1">
    <source>
        <dbReference type="SAM" id="Phobius"/>
    </source>
</evidence>